<feature type="region of interest" description="Disordered" evidence="2">
    <location>
        <begin position="1"/>
        <end position="33"/>
    </location>
</feature>
<gene>
    <name evidence="5" type="ORF">NBG84_19880</name>
</gene>
<dbReference type="RefSeq" id="WP_250920870.1">
    <property type="nucleotide sequence ID" value="NZ_JAMQAW010000025.1"/>
</dbReference>
<dbReference type="PANTHER" id="PTHR33744:SF1">
    <property type="entry name" value="DNA-BINDING TRANSCRIPTIONAL ACTIVATOR ADER"/>
    <property type="match status" value="1"/>
</dbReference>
<organism evidence="5 6">
    <name type="scientific">Streptomyces albipurpureus</name>
    <dbReference type="NCBI Taxonomy" id="2897419"/>
    <lineage>
        <taxon>Bacteria</taxon>
        <taxon>Bacillati</taxon>
        <taxon>Actinomycetota</taxon>
        <taxon>Actinomycetes</taxon>
        <taxon>Kitasatosporales</taxon>
        <taxon>Streptomycetaceae</taxon>
        <taxon>Streptomyces</taxon>
    </lineage>
</organism>
<dbReference type="Gene3D" id="1.10.10.2840">
    <property type="entry name" value="PucR C-terminal helix-turn-helix domain"/>
    <property type="match status" value="1"/>
</dbReference>
<feature type="domain" description="CdaR GGDEF-like" evidence="4">
    <location>
        <begin position="345"/>
        <end position="460"/>
    </location>
</feature>
<dbReference type="InterPro" id="IPR041522">
    <property type="entry name" value="CdaR_GGDEF"/>
</dbReference>
<comment type="caution">
    <text evidence="5">The sequence shown here is derived from an EMBL/GenBank/DDBJ whole genome shotgun (WGS) entry which is preliminary data.</text>
</comment>
<dbReference type="Pfam" id="PF13556">
    <property type="entry name" value="HTH_30"/>
    <property type="match status" value="1"/>
</dbReference>
<evidence type="ECO:0000313" key="6">
    <source>
        <dbReference type="Proteomes" id="UP001431429"/>
    </source>
</evidence>
<proteinExistence type="inferred from homology"/>
<comment type="similarity">
    <text evidence="1">Belongs to the CdaR family.</text>
</comment>
<dbReference type="InterPro" id="IPR051448">
    <property type="entry name" value="CdaR-like_regulators"/>
</dbReference>
<evidence type="ECO:0000259" key="3">
    <source>
        <dbReference type="Pfam" id="PF13556"/>
    </source>
</evidence>
<name>A0ABT0UPQ9_9ACTN</name>
<dbReference type="InterPro" id="IPR025736">
    <property type="entry name" value="PucR_C-HTH_dom"/>
</dbReference>
<feature type="domain" description="PucR C-terminal helix-turn-helix" evidence="3">
    <location>
        <begin position="513"/>
        <end position="571"/>
    </location>
</feature>
<reference evidence="5" key="1">
    <citation type="submission" date="2022-06" db="EMBL/GenBank/DDBJ databases">
        <title>Genome public.</title>
        <authorList>
            <person name="Sun Q."/>
        </authorList>
    </citation>
    <scope>NUCLEOTIDE SEQUENCE</scope>
    <source>
        <strain evidence="5">CWNU-1</strain>
    </source>
</reference>
<dbReference type="InterPro" id="IPR042070">
    <property type="entry name" value="PucR_C-HTH_sf"/>
</dbReference>
<dbReference type="EMBL" id="JAMQAW010000025">
    <property type="protein sequence ID" value="MCM2390528.1"/>
    <property type="molecule type" value="Genomic_DNA"/>
</dbReference>
<dbReference type="Pfam" id="PF17853">
    <property type="entry name" value="GGDEF_2"/>
    <property type="match status" value="1"/>
</dbReference>
<feature type="region of interest" description="Disordered" evidence="2">
    <location>
        <begin position="66"/>
        <end position="101"/>
    </location>
</feature>
<dbReference type="Proteomes" id="UP001431429">
    <property type="component" value="Unassembled WGS sequence"/>
</dbReference>
<protein>
    <submittedName>
        <fullName evidence="5">Helix-turn-helix domain-containing protein</fullName>
    </submittedName>
</protein>
<accession>A0ABT0UPQ9</accession>
<evidence type="ECO:0000256" key="2">
    <source>
        <dbReference type="SAM" id="MobiDB-lite"/>
    </source>
</evidence>
<evidence type="ECO:0000313" key="5">
    <source>
        <dbReference type="EMBL" id="MCM2390528.1"/>
    </source>
</evidence>
<keyword evidence="6" id="KW-1185">Reference proteome</keyword>
<evidence type="ECO:0000259" key="4">
    <source>
        <dbReference type="Pfam" id="PF17853"/>
    </source>
</evidence>
<sequence>MDAATSRPAVPAGPETHTADARRAVPPLVAPPHDRCDERDMLWAAMTAIAAVGPFAAEAAYALDQGPPRRCPPPHAVGSGTSVRSGDAEQRAAAATPADADRLDRSMAALDGHSQHLDHLDGPGLRAIALRHRGRCFGYLVVRILATPSDQEIANADLVARQAAAALAALTLCRDRYRPPSSVGDTGLGGTVFRLAAASAFHEALARAAASGAGEEGILRTLHEHTGFPALSEDVFGNLRNRVGPGHGGPGSALEARRRVELAQTERRGPGAVRDRDRLLVPIRMAGDLLGLVSLVDPDLRSTEADIAALEQTALVLAPELAHERRLAELQPRLRHDLVEKLISGTATDDAFVQAARLGHDLHRPHRVALLQWPNTVERAAVGDAVERAARRLRLDALPGSRGAITVVLLAGRDTGGEGLYQAVADELGTDRGAIGIGGLCEVSADLPHSYEEAARALSVRLRSHEPHGSTSFAELGLCRMMGAGDGEREADRFVSQWLGPLLEYDAHHHTELTATLSHYLESGGSYDATSEALHIHRSTVRYRLQRIRDITGHDLGNVDTRLNLHVASRIHQVLARPR</sequence>
<evidence type="ECO:0000256" key="1">
    <source>
        <dbReference type="ARBA" id="ARBA00006754"/>
    </source>
</evidence>
<dbReference type="PANTHER" id="PTHR33744">
    <property type="entry name" value="CARBOHYDRATE DIACID REGULATOR"/>
    <property type="match status" value="1"/>
</dbReference>